<dbReference type="Pfam" id="PF05036">
    <property type="entry name" value="SPOR"/>
    <property type="match status" value="1"/>
</dbReference>
<name>A0A1J5QYY9_9ZZZZ</name>
<proteinExistence type="inferred from homology"/>
<feature type="domain" description="SPOR" evidence="5">
    <location>
        <begin position="308"/>
        <end position="388"/>
    </location>
</feature>
<gene>
    <name evidence="6" type="ORF">GALL_296560</name>
</gene>
<dbReference type="SUPFAM" id="SSF110997">
    <property type="entry name" value="Sporulation related repeat"/>
    <property type="match status" value="1"/>
</dbReference>
<dbReference type="InterPro" id="IPR012997">
    <property type="entry name" value="RplA"/>
</dbReference>
<evidence type="ECO:0000256" key="4">
    <source>
        <dbReference type="SAM" id="MobiDB-lite"/>
    </source>
</evidence>
<dbReference type="NCBIfam" id="TIGR00413">
    <property type="entry name" value="rlpA"/>
    <property type="match status" value="1"/>
</dbReference>
<dbReference type="InterPro" id="IPR007730">
    <property type="entry name" value="SPOR-like_dom"/>
</dbReference>
<dbReference type="Pfam" id="PF03330">
    <property type="entry name" value="DPBB_1"/>
    <property type="match status" value="1"/>
</dbReference>
<dbReference type="GO" id="GO:0016829">
    <property type="term" value="F:lyase activity"/>
    <property type="evidence" value="ECO:0007669"/>
    <property type="project" value="UniProtKB-KW"/>
</dbReference>
<dbReference type="SUPFAM" id="SSF50685">
    <property type="entry name" value="Barwin-like endoglucanases"/>
    <property type="match status" value="1"/>
</dbReference>
<dbReference type="InterPro" id="IPR034718">
    <property type="entry name" value="RlpA"/>
</dbReference>
<keyword evidence="1" id="KW-0732">Signal</keyword>
<reference evidence="6" key="1">
    <citation type="submission" date="2016-10" db="EMBL/GenBank/DDBJ databases">
        <title>Sequence of Gallionella enrichment culture.</title>
        <authorList>
            <person name="Poehlein A."/>
            <person name="Muehling M."/>
            <person name="Daniel R."/>
        </authorList>
    </citation>
    <scope>NUCLEOTIDE SEQUENCE</scope>
</reference>
<keyword evidence="2" id="KW-0456">Lyase</keyword>
<keyword evidence="3" id="KW-0961">Cell wall biogenesis/degradation</keyword>
<dbReference type="CDD" id="cd22268">
    <property type="entry name" value="DPBB_RlpA-like"/>
    <property type="match status" value="1"/>
</dbReference>
<dbReference type="Gene3D" id="3.30.70.1070">
    <property type="entry name" value="Sporulation related repeat"/>
    <property type="match status" value="1"/>
</dbReference>
<evidence type="ECO:0000256" key="3">
    <source>
        <dbReference type="ARBA" id="ARBA00023316"/>
    </source>
</evidence>
<evidence type="ECO:0000256" key="2">
    <source>
        <dbReference type="ARBA" id="ARBA00023239"/>
    </source>
</evidence>
<dbReference type="InterPro" id="IPR036680">
    <property type="entry name" value="SPOR-like_sf"/>
</dbReference>
<dbReference type="PROSITE" id="PS51724">
    <property type="entry name" value="SPOR"/>
    <property type="match status" value="1"/>
</dbReference>
<dbReference type="Gene3D" id="2.40.40.10">
    <property type="entry name" value="RlpA-like domain"/>
    <property type="match status" value="1"/>
</dbReference>
<dbReference type="GO" id="GO:0071555">
    <property type="term" value="P:cell wall organization"/>
    <property type="evidence" value="ECO:0007669"/>
    <property type="project" value="UniProtKB-KW"/>
</dbReference>
<dbReference type="PROSITE" id="PS51257">
    <property type="entry name" value="PROKAR_LIPOPROTEIN"/>
    <property type="match status" value="1"/>
</dbReference>
<evidence type="ECO:0000256" key="1">
    <source>
        <dbReference type="ARBA" id="ARBA00022729"/>
    </source>
</evidence>
<organism evidence="6">
    <name type="scientific">mine drainage metagenome</name>
    <dbReference type="NCBI Taxonomy" id="410659"/>
    <lineage>
        <taxon>unclassified sequences</taxon>
        <taxon>metagenomes</taxon>
        <taxon>ecological metagenomes</taxon>
    </lineage>
</organism>
<dbReference type="PANTHER" id="PTHR34183">
    <property type="entry name" value="ENDOLYTIC PEPTIDOGLYCAN TRANSGLYCOSYLASE RLPA"/>
    <property type="match status" value="1"/>
</dbReference>
<protein>
    <submittedName>
        <fullName evidence="6">RlpA-like protein</fullName>
    </submittedName>
</protein>
<feature type="compositionally biased region" description="Pro residues" evidence="4">
    <location>
        <begin position="187"/>
        <end position="206"/>
    </location>
</feature>
<sequence>MRTAGPLPLRRARPAWRVVALCGAALLAGCASTPPRPEGAAASGHCWAPAPNLRAAYNRSYTVRGRRYTPLSTADGYDVDGTASWYGWESGSTTAMGTRFDPRAFTAASRQLPLPTCVRVTNLANGRSIDVLVNDRGPFVDSRLMDLSFGAAKALGVTRTGTATVRIVALQDVSAADVQRQAPAPILQPEPAPIAPLPPVAPPTLSAPPTSAPASAAALASAAPAAADAVQPLPPLAPTTVTAIAAAPSAALAPDDEHALDALIARADSAASAPAAPVAAAPGPDAATPTPDVATPTPDTASGVAPRSAQRAQSYLQTGAFTSRERALAERDRLRAAGVGEVDIVPGMVRGETFYRVQIGPLAAERPDPTLVARLAALGLRGYAVVQQ</sequence>
<accession>A0A1J5QYY9</accession>
<dbReference type="AlphaFoldDB" id="A0A1J5QYY9"/>
<dbReference type="EMBL" id="MLJW01000371">
    <property type="protein sequence ID" value="OIQ88474.1"/>
    <property type="molecule type" value="Genomic_DNA"/>
</dbReference>
<feature type="region of interest" description="Disordered" evidence="4">
    <location>
        <begin position="187"/>
        <end position="212"/>
    </location>
</feature>
<evidence type="ECO:0000259" key="5">
    <source>
        <dbReference type="PROSITE" id="PS51724"/>
    </source>
</evidence>
<dbReference type="InterPro" id="IPR036908">
    <property type="entry name" value="RlpA-like_sf"/>
</dbReference>
<dbReference type="InterPro" id="IPR009009">
    <property type="entry name" value="RlpA-like_DPBB"/>
</dbReference>
<comment type="caution">
    <text evidence="6">The sequence shown here is derived from an EMBL/GenBank/DDBJ whole genome shotgun (WGS) entry which is preliminary data.</text>
</comment>
<feature type="region of interest" description="Disordered" evidence="4">
    <location>
        <begin position="275"/>
        <end position="309"/>
    </location>
</feature>
<evidence type="ECO:0000313" key="6">
    <source>
        <dbReference type="EMBL" id="OIQ88474.1"/>
    </source>
</evidence>
<dbReference type="PANTHER" id="PTHR34183:SF1">
    <property type="entry name" value="ENDOLYTIC PEPTIDOGLYCAN TRANSGLYCOSYLASE RLPA"/>
    <property type="match status" value="1"/>
</dbReference>
<feature type="compositionally biased region" description="Low complexity" evidence="4">
    <location>
        <begin position="275"/>
        <end position="301"/>
    </location>
</feature>
<dbReference type="HAMAP" id="MF_02071">
    <property type="entry name" value="RlpA"/>
    <property type="match status" value="1"/>
</dbReference>
<dbReference type="GO" id="GO:0042834">
    <property type="term" value="F:peptidoglycan binding"/>
    <property type="evidence" value="ECO:0007669"/>
    <property type="project" value="InterPro"/>
</dbReference>